<dbReference type="RefSeq" id="WP_106308437.1">
    <property type="nucleotide sequence ID" value="NZ_PVWO01000287.1"/>
</dbReference>
<comment type="caution">
    <text evidence="1">The sequence shown here is derived from an EMBL/GenBank/DDBJ whole genome shotgun (WGS) entry which is preliminary data.</text>
</comment>
<evidence type="ECO:0000313" key="1">
    <source>
        <dbReference type="EMBL" id="PSB53960.1"/>
    </source>
</evidence>
<dbReference type="AlphaFoldDB" id="A0A2T1G9T8"/>
<proteinExistence type="predicted"/>
<organism evidence="1 2">
    <name type="scientific">Chamaesiphon polymorphus CCALA 037</name>
    <dbReference type="NCBI Taxonomy" id="2107692"/>
    <lineage>
        <taxon>Bacteria</taxon>
        <taxon>Bacillati</taxon>
        <taxon>Cyanobacteriota</taxon>
        <taxon>Cyanophyceae</taxon>
        <taxon>Gomontiellales</taxon>
        <taxon>Chamaesiphonaceae</taxon>
        <taxon>Chamaesiphon</taxon>
    </lineage>
</organism>
<dbReference type="Proteomes" id="UP000238937">
    <property type="component" value="Unassembled WGS sequence"/>
</dbReference>
<reference evidence="1 2" key="1">
    <citation type="submission" date="2018-03" db="EMBL/GenBank/DDBJ databases">
        <title>The ancient ancestry and fast evolution of plastids.</title>
        <authorList>
            <person name="Moore K.R."/>
            <person name="Magnabosco C."/>
            <person name="Momper L."/>
            <person name="Gold D.A."/>
            <person name="Bosak T."/>
            <person name="Fournier G.P."/>
        </authorList>
    </citation>
    <scope>NUCLEOTIDE SEQUENCE [LARGE SCALE GENOMIC DNA]</scope>
    <source>
        <strain evidence="1 2">CCALA 037</strain>
    </source>
</reference>
<gene>
    <name evidence="1" type="ORF">C7B77_19170</name>
</gene>
<sequence length="61" mass="6991">MFENTLSSIDSSSITKNDRVEFDRVPALTVSEFLTQLPNLTDRVLQQEIAIITFDRVQLPH</sequence>
<keyword evidence="2" id="KW-1185">Reference proteome</keyword>
<evidence type="ECO:0000313" key="2">
    <source>
        <dbReference type="Proteomes" id="UP000238937"/>
    </source>
</evidence>
<accession>A0A2T1G9T8</accession>
<protein>
    <submittedName>
        <fullName evidence="1">Uncharacterized protein</fullName>
    </submittedName>
</protein>
<dbReference type="EMBL" id="PVWO01000287">
    <property type="protein sequence ID" value="PSB53960.1"/>
    <property type="molecule type" value="Genomic_DNA"/>
</dbReference>
<name>A0A2T1G9T8_9CYAN</name>